<reference evidence="2 3" key="1">
    <citation type="submission" date="2024-04" db="EMBL/GenBank/DDBJ databases">
        <title>Tritrichomonas musculus Genome.</title>
        <authorList>
            <person name="Alves-Ferreira E."/>
            <person name="Grigg M."/>
            <person name="Lorenzi H."/>
            <person name="Galac M."/>
        </authorList>
    </citation>
    <scope>NUCLEOTIDE SEQUENCE [LARGE SCALE GENOMIC DNA]</scope>
    <source>
        <strain evidence="2 3">EAF2021</strain>
    </source>
</reference>
<protein>
    <recommendedName>
        <fullName evidence="4">C2 NT-type domain-containing protein</fullName>
    </recommendedName>
</protein>
<sequence>MPTYILDLLIRRAQIKQACNNLIRPVWLMVRSDGVHQAFNTKQISPCEVLQWDAPARLILNIQNIKESVLQVSLCTLNESYNQTIVVASSQILLSSLPFLNPKTISFPLMSSYDLSQTAAIVTFTATISLLPNPNEQKSQYQSNYMQQRNQYNQNLPPSYSNPYDQPQGYMQQQQTNYPQQNYQYNQPPAGNQYYQQPNQNNYYPQPQQRQMDLGYDPNNMPVNPYKTSHPQPGPVVAKKVHYPPFPPIEPDRSSVLYNVDERSMQFSQKANTPKVIHAKKGRKGK</sequence>
<gene>
    <name evidence="2" type="ORF">M9Y10_028435</name>
</gene>
<feature type="compositionally biased region" description="Low complexity" evidence="1">
    <location>
        <begin position="163"/>
        <end position="172"/>
    </location>
</feature>
<accession>A0ABR2KK97</accession>
<evidence type="ECO:0000256" key="1">
    <source>
        <dbReference type="SAM" id="MobiDB-lite"/>
    </source>
</evidence>
<evidence type="ECO:0008006" key="4">
    <source>
        <dbReference type="Google" id="ProtNLM"/>
    </source>
</evidence>
<feature type="region of interest" description="Disordered" evidence="1">
    <location>
        <begin position="267"/>
        <end position="286"/>
    </location>
</feature>
<organism evidence="2 3">
    <name type="scientific">Tritrichomonas musculus</name>
    <dbReference type="NCBI Taxonomy" id="1915356"/>
    <lineage>
        <taxon>Eukaryota</taxon>
        <taxon>Metamonada</taxon>
        <taxon>Parabasalia</taxon>
        <taxon>Tritrichomonadida</taxon>
        <taxon>Tritrichomonadidae</taxon>
        <taxon>Tritrichomonas</taxon>
    </lineage>
</organism>
<keyword evidence="3" id="KW-1185">Reference proteome</keyword>
<comment type="caution">
    <text evidence="2">The sequence shown here is derived from an EMBL/GenBank/DDBJ whole genome shotgun (WGS) entry which is preliminary data.</text>
</comment>
<dbReference type="EMBL" id="JAPFFF010000004">
    <property type="protein sequence ID" value="KAK8891228.1"/>
    <property type="molecule type" value="Genomic_DNA"/>
</dbReference>
<feature type="compositionally biased region" description="Basic residues" evidence="1">
    <location>
        <begin position="277"/>
        <end position="286"/>
    </location>
</feature>
<feature type="region of interest" description="Disordered" evidence="1">
    <location>
        <begin position="181"/>
        <end position="200"/>
    </location>
</feature>
<evidence type="ECO:0000313" key="3">
    <source>
        <dbReference type="Proteomes" id="UP001470230"/>
    </source>
</evidence>
<dbReference type="Proteomes" id="UP001470230">
    <property type="component" value="Unassembled WGS sequence"/>
</dbReference>
<evidence type="ECO:0000313" key="2">
    <source>
        <dbReference type="EMBL" id="KAK8891228.1"/>
    </source>
</evidence>
<proteinExistence type="predicted"/>
<feature type="region of interest" description="Disordered" evidence="1">
    <location>
        <begin position="152"/>
        <end position="172"/>
    </location>
</feature>
<name>A0ABR2KK97_9EUKA</name>